<feature type="compositionally biased region" description="Basic and acidic residues" evidence="1">
    <location>
        <begin position="179"/>
        <end position="190"/>
    </location>
</feature>
<dbReference type="EMBL" id="JABDTM020011144">
    <property type="protein sequence ID" value="KAH0820694.1"/>
    <property type="molecule type" value="Genomic_DNA"/>
</dbReference>
<evidence type="ECO:0000256" key="1">
    <source>
        <dbReference type="SAM" id="MobiDB-lite"/>
    </source>
</evidence>
<feature type="region of interest" description="Disordered" evidence="1">
    <location>
        <begin position="366"/>
        <end position="411"/>
    </location>
</feature>
<keyword evidence="3" id="KW-1185">Reference proteome</keyword>
<gene>
    <name evidence="2" type="ORF">GEV33_002094</name>
</gene>
<proteinExistence type="predicted"/>
<reference evidence="2" key="2">
    <citation type="submission" date="2021-08" db="EMBL/GenBank/DDBJ databases">
        <authorList>
            <person name="Eriksson T."/>
        </authorList>
    </citation>
    <scope>NUCLEOTIDE SEQUENCE</scope>
    <source>
        <strain evidence="2">Stoneville</strain>
        <tissue evidence="2">Whole head</tissue>
    </source>
</reference>
<organism evidence="2 3">
    <name type="scientific">Tenebrio molitor</name>
    <name type="common">Yellow mealworm beetle</name>
    <dbReference type="NCBI Taxonomy" id="7067"/>
    <lineage>
        <taxon>Eukaryota</taxon>
        <taxon>Metazoa</taxon>
        <taxon>Ecdysozoa</taxon>
        <taxon>Arthropoda</taxon>
        <taxon>Hexapoda</taxon>
        <taxon>Insecta</taxon>
        <taxon>Pterygota</taxon>
        <taxon>Neoptera</taxon>
        <taxon>Endopterygota</taxon>
        <taxon>Coleoptera</taxon>
        <taxon>Polyphaga</taxon>
        <taxon>Cucujiformia</taxon>
        <taxon>Tenebrionidae</taxon>
        <taxon>Tenebrio</taxon>
    </lineage>
</organism>
<name>A0A8J6HTT8_TENMO</name>
<protein>
    <submittedName>
        <fullName evidence="2">Uncharacterized protein</fullName>
    </submittedName>
</protein>
<evidence type="ECO:0000313" key="2">
    <source>
        <dbReference type="EMBL" id="KAH0820694.1"/>
    </source>
</evidence>
<sequence length="411" mass="46980">MIIEQNTPEEICNLPLKNNFRMTSLDDVVGGALLKNNPFLDSEVTTLHEEPGKVCEEEKAGQRKSEENEWIWEKKKIERRMIDGRGRDLGMEGTRQEEVERVQEKYLRGVLGVDRETPGYIVREECKRNRLRVKAGKKAAKFEDKMDGREECRVLTQCWRETKKNTEKKENGYASEETQTSKKEGKESKNPDTTGSLTDEELYNELMRDDDDIEMENCVVSSEDEEERIVENVGNVEKDYQETPNLIQRPTPDPSYELFIFARQQSGIDRWWCIPGIFTAKWRTLHHHHVICIVGAQNLSWSPLLVIAVPCVVLRVQKNTAARRTEDIMVVLISATLSDWCPLERTSSVKENCRISAVHVSRARCPPKARTRPQSRSGEAISLRDTPASDSGIIHNRNDTAAAGPRSPVDE</sequence>
<reference evidence="2" key="1">
    <citation type="journal article" date="2020" name="J Insects Food Feed">
        <title>The yellow mealworm (Tenebrio molitor) genome: a resource for the emerging insects as food and feed industry.</title>
        <authorList>
            <person name="Eriksson T."/>
            <person name="Andere A."/>
            <person name="Kelstrup H."/>
            <person name="Emery V."/>
            <person name="Picard C."/>
        </authorList>
    </citation>
    <scope>NUCLEOTIDE SEQUENCE</scope>
    <source>
        <strain evidence="2">Stoneville</strain>
        <tissue evidence="2">Whole head</tissue>
    </source>
</reference>
<comment type="caution">
    <text evidence="2">The sequence shown here is derived from an EMBL/GenBank/DDBJ whole genome shotgun (WGS) entry which is preliminary data.</text>
</comment>
<feature type="region of interest" description="Disordered" evidence="1">
    <location>
        <begin position="165"/>
        <end position="201"/>
    </location>
</feature>
<evidence type="ECO:0000313" key="3">
    <source>
        <dbReference type="Proteomes" id="UP000719412"/>
    </source>
</evidence>
<dbReference type="Proteomes" id="UP000719412">
    <property type="component" value="Unassembled WGS sequence"/>
</dbReference>
<dbReference type="AlphaFoldDB" id="A0A8J6HTT8"/>
<accession>A0A8J6HTT8</accession>